<dbReference type="SUPFAM" id="SSF56112">
    <property type="entry name" value="Protein kinase-like (PK-like)"/>
    <property type="match status" value="1"/>
</dbReference>
<evidence type="ECO:0000313" key="2">
    <source>
        <dbReference type="EMBL" id="PON23448.1"/>
    </source>
</evidence>
<dbReference type="InterPro" id="IPR002575">
    <property type="entry name" value="Aminoglycoside_PTrfase"/>
</dbReference>
<organism evidence="2 3">
    <name type="scientific">Trichoderma gamsii</name>
    <dbReference type="NCBI Taxonomy" id="398673"/>
    <lineage>
        <taxon>Eukaryota</taxon>
        <taxon>Fungi</taxon>
        <taxon>Dikarya</taxon>
        <taxon>Ascomycota</taxon>
        <taxon>Pezizomycotina</taxon>
        <taxon>Sordariomycetes</taxon>
        <taxon>Hypocreomycetidae</taxon>
        <taxon>Hypocreales</taxon>
        <taxon>Hypocreaceae</taxon>
        <taxon>Trichoderma</taxon>
    </lineage>
</organism>
<evidence type="ECO:0000313" key="3">
    <source>
        <dbReference type="Proteomes" id="UP000054821"/>
    </source>
</evidence>
<dbReference type="PANTHER" id="PTHR21310:SF55">
    <property type="entry name" value="AMINOGLYCOSIDE PHOSPHOTRANSFERASE DOMAIN-CONTAINING PROTEIN"/>
    <property type="match status" value="1"/>
</dbReference>
<dbReference type="RefSeq" id="XP_018661624.1">
    <property type="nucleotide sequence ID" value="XM_018805174.1"/>
</dbReference>
<dbReference type="PANTHER" id="PTHR21310">
    <property type="entry name" value="AMINOGLYCOSIDE PHOSPHOTRANSFERASE-RELATED-RELATED"/>
    <property type="match status" value="1"/>
</dbReference>
<dbReference type="InterPro" id="IPR011009">
    <property type="entry name" value="Kinase-like_dom_sf"/>
</dbReference>
<dbReference type="AlphaFoldDB" id="A0A2P4ZGM9"/>
<dbReference type="Proteomes" id="UP000054821">
    <property type="component" value="Unassembled WGS sequence"/>
</dbReference>
<dbReference type="InterPro" id="IPR051678">
    <property type="entry name" value="AGP_Transferase"/>
</dbReference>
<dbReference type="CDD" id="cd05120">
    <property type="entry name" value="APH_ChoK_like"/>
    <property type="match status" value="1"/>
</dbReference>
<comment type="caution">
    <text evidence="2">The sequence shown here is derived from an EMBL/GenBank/DDBJ whole genome shotgun (WGS) entry which is preliminary data.</text>
</comment>
<dbReference type="EMBL" id="JPDN02000029">
    <property type="protein sequence ID" value="PON23448.1"/>
    <property type="molecule type" value="Genomic_DNA"/>
</dbReference>
<accession>A0A2P4ZGM9</accession>
<dbReference type="STRING" id="398673.A0A2P4ZGM9"/>
<reference evidence="2 3" key="1">
    <citation type="journal article" date="2016" name="Genome Announc.">
        <title>Draft Whole-Genome Sequence of Trichoderma gamsii T6085, a Promising Biocontrol Agent of Fusarium Head Blight on Wheat.</title>
        <authorList>
            <person name="Baroncelli R."/>
            <person name="Zapparata A."/>
            <person name="Piaggeschi G."/>
            <person name="Sarrocco S."/>
            <person name="Vannacci G."/>
        </authorList>
    </citation>
    <scope>NUCLEOTIDE SEQUENCE [LARGE SCALE GENOMIC DNA]</scope>
    <source>
        <strain evidence="2 3">T6085</strain>
    </source>
</reference>
<dbReference type="Gene3D" id="3.90.1200.10">
    <property type="match status" value="1"/>
</dbReference>
<protein>
    <recommendedName>
        <fullName evidence="1">Aminoglycoside phosphotransferase domain-containing protein</fullName>
    </recommendedName>
</protein>
<sequence length="301" mass="33923">MDPYEAEAGKIPPTDLYYDLPLYGRYNPSPQDFKPLEEHCNSNTQEALQYWTGVIEKCDATCYVYQNPFGGRDVFALGSIIVKSCHLGTRDAGAESSRDYSIADENEVAAIQLVPKTVPVPRILFSGKLKGKDVIVQERIPGVALNVAWPYLSPTQKASFKTQTRKMILELSTVKPPSTVLEPTYLVSDSNPMVNRDISSVEGATLFSDRSERDSRELNFMHNDLQPSNIIVRNDQIVGIVDWEHAGWFYWDDVGVVHSQFRTPNREDFAGVQLSEEELEDLEYWGDLYAFNSSVSSMCSE</sequence>
<feature type="domain" description="Aminoglycoside phosphotransferase" evidence="1">
    <location>
        <begin position="111"/>
        <end position="274"/>
    </location>
</feature>
<keyword evidence="3" id="KW-1185">Reference proteome</keyword>
<dbReference type="GeneID" id="29985257"/>
<dbReference type="Pfam" id="PF01636">
    <property type="entry name" value="APH"/>
    <property type="match status" value="1"/>
</dbReference>
<name>A0A2P4ZGM9_9HYPO</name>
<gene>
    <name evidence="2" type="ORF">TGAM01_v207682</name>
</gene>
<evidence type="ECO:0000259" key="1">
    <source>
        <dbReference type="Pfam" id="PF01636"/>
    </source>
</evidence>
<proteinExistence type="predicted"/>